<feature type="transmembrane region" description="Helical" evidence="2">
    <location>
        <begin position="44"/>
        <end position="66"/>
    </location>
</feature>
<name>A0AAD9AWI7_9PEZI</name>
<sequence length="130" mass="14977">MTDFSEKKSNVQYIEDDIEIGILSRRLSIWSRMPQLTTTSIRSIILHLAVATTYLILITAWVKIAIPPRLPALIHIPARDALQYQVTEMYTREDDPNPYMGISDASDEAWHKLMERRSTTDKCKALLMPM</sequence>
<dbReference type="Pfam" id="PF11807">
    <property type="entry name" value="UstYa"/>
    <property type="match status" value="1"/>
</dbReference>
<evidence type="ECO:0000313" key="4">
    <source>
        <dbReference type="Proteomes" id="UP001243330"/>
    </source>
</evidence>
<dbReference type="Proteomes" id="UP001243330">
    <property type="component" value="Unassembled WGS sequence"/>
</dbReference>
<reference evidence="3" key="1">
    <citation type="submission" date="2023-01" db="EMBL/GenBank/DDBJ databases">
        <title>Colletotrichum chrysophilum M932 genome sequence.</title>
        <authorList>
            <person name="Baroncelli R."/>
        </authorList>
    </citation>
    <scope>NUCLEOTIDE SEQUENCE</scope>
    <source>
        <strain evidence="3">M932</strain>
    </source>
</reference>
<comment type="caution">
    <text evidence="3">The sequence shown here is derived from an EMBL/GenBank/DDBJ whole genome shotgun (WGS) entry which is preliminary data.</text>
</comment>
<comment type="similarity">
    <text evidence="1">Belongs to the ustYa family.</text>
</comment>
<dbReference type="AlphaFoldDB" id="A0AAD9AWI7"/>
<evidence type="ECO:0000256" key="1">
    <source>
        <dbReference type="ARBA" id="ARBA00035112"/>
    </source>
</evidence>
<gene>
    <name evidence="3" type="ORF">CCHR01_01458</name>
</gene>
<dbReference type="InterPro" id="IPR021765">
    <property type="entry name" value="UstYa-like"/>
</dbReference>
<dbReference type="EMBL" id="JAQOWY010000015">
    <property type="protein sequence ID" value="KAK1855908.1"/>
    <property type="molecule type" value="Genomic_DNA"/>
</dbReference>
<protein>
    <submittedName>
        <fullName evidence="3">Uncharacterized protein</fullName>
    </submittedName>
</protein>
<dbReference type="GO" id="GO:0043386">
    <property type="term" value="P:mycotoxin biosynthetic process"/>
    <property type="evidence" value="ECO:0007669"/>
    <property type="project" value="InterPro"/>
</dbReference>
<proteinExistence type="inferred from homology"/>
<accession>A0AAD9AWI7</accession>
<evidence type="ECO:0000256" key="2">
    <source>
        <dbReference type="SAM" id="Phobius"/>
    </source>
</evidence>
<organism evidence="3 4">
    <name type="scientific">Colletotrichum chrysophilum</name>
    <dbReference type="NCBI Taxonomy" id="1836956"/>
    <lineage>
        <taxon>Eukaryota</taxon>
        <taxon>Fungi</taxon>
        <taxon>Dikarya</taxon>
        <taxon>Ascomycota</taxon>
        <taxon>Pezizomycotina</taxon>
        <taxon>Sordariomycetes</taxon>
        <taxon>Hypocreomycetidae</taxon>
        <taxon>Glomerellales</taxon>
        <taxon>Glomerellaceae</taxon>
        <taxon>Colletotrichum</taxon>
        <taxon>Colletotrichum gloeosporioides species complex</taxon>
    </lineage>
</organism>
<keyword evidence="2" id="KW-1133">Transmembrane helix</keyword>
<keyword evidence="2" id="KW-0812">Transmembrane</keyword>
<keyword evidence="4" id="KW-1185">Reference proteome</keyword>
<keyword evidence="2" id="KW-0472">Membrane</keyword>
<evidence type="ECO:0000313" key="3">
    <source>
        <dbReference type="EMBL" id="KAK1855908.1"/>
    </source>
</evidence>